<gene>
    <name evidence="6" type="ORF">PNAL_LOCUS3384</name>
</gene>
<dbReference type="CDD" id="cd12148">
    <property type="entry name" value="fungal_TF_MHR"/>
    <property type="match status" value="1"/>
</dbReference>
<name>A0A9W4HLN0_PENNA</name>
<evidence type="ECO:0000313" key="6">
    <source>
        <dbReference type="EMBL" id="CAG8054228.1"/>
    </source>
</evidence>
<comment type="caution">
    <text evidence="6">The sequence shown here is derived from an EMBL/GenBank/DDBJ whole genome shotgun (WGS) entry which is preliminary data.</text>
</comment>
<dbReference type="AlphaFoldDB" id="A0A9W4HLN0"/>
<dbReference type="EMBL" id="CAJVNV010000111">
    <property type="protein sequence ID" value="CAG8054228.1"/>
    <property type="molecule type" value="Genomic_DNA"/>
</dbReference>
<dbReference type="PANTHER" id="PTHR47338:SF4">
    <property type="entry name" value="ZN(II)2CYS6 TRANSCRIPTION FACTOR (EUROFUNG)"/>
    <property type="match status" value="1"/>
</dbReference>
<dbReference type="InterPro" id="IPR050815">
    <property type="entry name" value="TF_fung"/>
</dbReference>
<keyword evidence="4" id="KW-0804">Transcription</keyword>
<dbReference type="GO" id="GO:0046872">
    <property type="term" value="F:metal ion binding"/>
    <property type="evidence" value="ECO:0007669"/>
    <property type="project" value="UniProtKB-KW"/>
</dbReference>
<sequence>MKNQFQSLIDSSPNIIISFLPPSAVLQSVIDAYFEHVHNQPYSFFRDPSFRARIAQNLIPRCLVLAVLASAVRFSSHKFYAGKVKDATSSTPYLFSSYCPSLQFAFYHPFILRLTLRRFKSKLSPSFAPRAIRHACQHAKQLIDVLWNALDTLVHRSSHRTIHTTFWWLVASILWQCILKAKTYNYAPGQPPAICSGVARLDRFHTQSYQYASIMDHSSPISDLDPMSEEELWSMIDYGTLCSIDPTESTLFPSTPPQLQPPDTWWLENILLIYIVIFQMRPPI</sequence>
<dbReference type="GO" id="GO:0000981">
    <property type="term" value="F:DNA-binding transcription factor activity, RNA polymerase II-specific"/>
    <property type="evidence" value="ECO:0007669"/>
    <property type="project" value="InterPro"/>
</dbReference>
<evidence type="ECO:0000313" key="7">
    <source>
        <dbReference type="Proteomes" id="UP001153461"/>
    </source>
</evidence>
<dbReference type="PANTHER" id="PTHR47338">
    <property type="entry name" value="ZN(II)2CYS6 TRANSCRIPTION FACTOR (EUROFUNG)-RELATED"/>
    <property type="match status" value="1"/>
</dbReference>
<reference evidence="6" key="1">
    <citation type="submission" date="2021-07" db="EMBL/GenBank/DDBJ databases">
        <authorList>
            <person name="Branca A.L. A."/>
        </authorList>
    </citation>
    <scope>NUCLEOTIDE SEQUENCE</scope>
</reference>
<dbReference type="GO" id="GO:0005634">
    <property type="term" value="C:nucleus"/>
    <property type="evidence" value="ECO:0007669"/>
    <property type="project" value="UniProtKB-SubCell"/>
</dbReference>
<comment type="subcellular location">
    <subcellularLocation>
        <location evidence="1">Nucleus</location>
    </subcellularLocation>
</comment>
<evidence type="ECO:0000256" key="3">
    <source>
        <dbReference type="ARBA" id="ARBA00023015"/>
    </source>
</evidence>
<evidence type="ECO:0000256" key="5">
    <source>
        <dbReference type="ARBA" id="ARBA00023242"/>
    </source>
</evidence>
<dbReference type="Proteomes" id="UP001153461">
    <property type="component" value="Unassembled WGS sequence"/>
</dbReference>
<evidence type="ECO:0000256" key="2">
    <source>
        <dbReference type="ARBA" id="ARBA00022723"/>
    </source>
</evidence>
<evidence type="ECO:0000256" key="4">
    <source>
        <dbReference type="ARBA" id="ARBA00023163"/>
    </source>
</evidence>
<dbReference type="OrthoDB" id="1937899at2759"/>
<protein>
    <recommendedName>
        <fullName evidence="8">Transcription factor domain-containing protein</fullName>
    </recommendedName>
</protein>
<keyword evidence="3" id="KW-0805">Transcription regulation</keyword>
<organism evidence="6 7">
    <name type="scientific">Penicillium nalgiovense</name>
    <dbReference type="NCBI Taxonomy" id="60175"/>
    <lineage>
        <taxon>Eukaryota</taxon>
        <taxon>Fungi</taxon>
        <taxon>Dikarya</taxon>
        <taxon>Ascomycota</taxon>
        <taxon>Pezizomycotina</taxon>
        <taxon>Eurotiomycetes</taxon>
        <taxon>Eurotiomycetidae</taxon>
        <taxon>Eurotiales</taxon>
        <taxon>Aspergillaceae</taxon>
        <taxon>Penicillium</taxon>
    </lineage>
</organism>
<proteinExistence type="predicted"/>
<keyword evidence="5" id="KW-0539">Nucleus</keyword>
<evidence type="ECO:0008006" key="8">
    <source>
        <dbReference type="Google" id="ProtNLM"/>
    </source>
</evidence>
<evidence type="ECO:0000256" key="1">
    <source>
        <dbReference type="ARBA" id="ARBA00004123"/>
    </source>
</evidence>
<accession>A0A9W4HLN0</accession>
<keyword evidence="2" id="KW-0479">Metal-binding</keyword>